<sequence>LFKLNQPNLLGIRVECTHIHIWNAMVDLIAYSIFKDSFWDKRKCFRVQMPSTARMPSHYWETALPQRSELANERIRVTFKKLVTISKTLLKKNPHKHVMKSMENVTLCFCDECITDRQVPLRFKLQFFDDQLDSNPPLPQQLSSNNHKTTRNTRKKLLVKNLQNKRKNQQKKVSSQLSKLQLSKTRCTQKCSLM</sequence>
<proteinExistence type="predicted"/>
<keyword evidence="1" id="KW-0175">Coiled coil</keyword>
<dbReference type="EMBL" id="ASPP01018373">
    <property type="protein sequence ID" value="ETO16317.1"/>
    <property type="molecule type" value="Genomic_DNA"/>
</dbReference>
<organism evidence="2 3">
    <name type="scientific">Reticulomyxa filosa</name>
    <dbReference type="NCBI Taxonomy" id="46433"/>
    <lineage>
        <taxon>Eukaryota</taxon>
        <taxon>Sar</taxon>
        <taxon>Rhizaria</taxon>
        <taxon>Retaria</taxon>
        <taxon>Foraminifera</taxon>
        <taxon>Monothalamids</taxon>
        <taxon>Reticulomyxidae</taxon>
        <taxon>Reticulomyxa</taxon>
    </lineage>
</organism>
<evidence type="ECO:0000313" key="3">
    <source>
        <dbReference type="Proteomes" id="UP000023152"/>
    </source>
</evidence>
<feature type="coiled-coil region" evidence="1">
    <location>
        <begin position="152"/>
        <end position="179"/>
    </location>
</feature>
<evidence type="ECO:0000256" key="1">
    <source>
        <dbReference type="SAM" id="Coils"/>
    </source>
</evidence>
<reference evidence="2 3" key="1">
    <citation type="journal article" date="2013" name="Curr. Biol.">
        <title>The Genome of the Foraminiferan Reticulomyxa filosa.</title>
        <authorList>
            <person name="Glockner G."/>
            <person name="Hulsmann N."/>
            <person name="Schleicher M."/>
            <person name="Noegel A.A."/>
            <person name="Eichinger L."/>
            <person name="Gallinger C."/>
            <person name="Pawlowski J."/>
            <person name="Sierra R."/>
            <person name="Euteneuer U."/>
            <person name="Pillet L."/>
            <person name="Moustafa A."/>
            <person name="Platzer M."/>
            <person name="Groth M."/>
            <person name="Szafranski K."/>
            <person name="Schliwa M."/>
        </authorList>
    </citation>
    <scope>NUCLEOTIDE SEQUENCE [LARGE SCALE GENOMIC DNA]</scope>
</reference>
<keyword evidence="3" id="KW-1185">Reference proteome</keyword>
<accession>X6MS88</accession>
<dbReference type="AlphaFoldDB" id="X6MS88"/>
<gene>
    <name evidence="2" type="ORF">RFI_21033</name>
</gene>
<feature type="non-terminal residue" evidence="2">
    <location>
        <position position="1"/>
    </location>
</feature>
<dbReference type="Proteomes" id="UP000023152">
    <property type="component" value="Unassembled WGS sequence"/>
</dbReference>
<protein>
    <submittedName>
        <fullName evidence="2">Uncharacterized protein</fullName>
    </submittedName>
</protein>
<comment type="caution">
    <text evidence="2">The sequence shown here is derived from an EMBL/GenBank/DDBJ whole genome shotgun (WGS) entry which is preliminary data.</text>
</comment>
<name>X6MS88_RETFI</name>
<evidence type="ECO:0000313" key="2">
    <source>
        <dbReference type="EMBL" id="ETO16317.1"/>
    </source>
</evidence>